<accession>A0A239PYW9</accession>
<feature type="signal peptide" evidence="1">
    <location>
        <begin position="1"/>
        <end position="23"/>
    </location>
</feature>
<sequence>MTVLRLSALVVLFAALGAGCASQEALRLSQEPTWQVGYGDGCVTATEEDKSFSTKRARDAYLFDNDRAYRAGWRQGYLQCGGRASNSDDGGRILGQQNEY</sequence>
<feature type="chain" id="PRO_5012828352" description="Lipoprotein" evidence="1">
    <location>
        <begin position="24"/>
        <end position="100"/>
    </location>
</feature>
<dbReference type="EMBL" id="FZQA01000008">
    <property type="protein sequence ID" value="SNT75454.1"/>
    <property type="molecule type" value="Genomic_DNA"/>
</dbReference>
<protein>
    <recommendedName>
        <fullName evidence="4">Lipoprotein</fullName>
    </recommendedName>
</protein>
<proteinExistence type="predicted"/>
<evidence type="ECO:0000313" key="2">
    <source>
        <dbReference type="EMBL" id="SNT75454.1"/>
    </source>
</evidence>
<name>A0A239PYW9_9PROT</name>
<organism evidence="2 3">
    <name type="scientific">Amphiplicatus metriothermophilus</name>
    <dbReference type="NCBI Taxonomy" id="1519374"/>
    <lineage>
        <taxon>Bacteria</taxon>
        <taxon>Pseudomonadati</taxon>
        <taxon>Pseudomonadota</taxon>
        <taxon>Alphaproteobacteria</taxon>
        <taxon>Parvularculales</taxon>
        <taxon>Parvularculaceae</taxon>
        <taxon>Amphiplicatus</taxon>
    </lineage>
</organism>
<evidence type="ECO:0000313" key="3">
    <source>
        <dbReference type="Proteomes" id="UP000198346"/>
    </source>
</evidence>
<keyword evidence="3" id="KW-1185">Reference proteome</keyword>
<evidence type="ECO:0008006" key="4">
    <source>
        <dbReference type="Google" id="ProtNLM"/>
    </source>
</evidence>
<dbReference type="Proteomes" id="UP000198346">
    <property type="component" value="Unassembled WGS sequence"/>
</dbReference>
<reference evidence="2 3" key="1">
    <citation type="submission" date="2017-07" db="EMBL/GenBank/DDBJ databases">
        <authorList>
            <person name="Sun Z.S."/>
            <person name="Albrecht U."/>
            <person name="Echele G."/>
            <person name="Lee C.C."/>
        </authorList>
    </citation>
    <scope>NUCLEOTIDE SEQUENCE [LARGE SCALE GENOMIC DNA]</scope>
    <source>
        <strain evidence="2 3">CGMCC 1.12710</strain>
    </source>
</reference>
<dbReference type="AlphaFoldDB" id="A0A239PYW9"/>
<keyword evidence="1" id="KW-0732">Signal</keyword>
<dbReference type="OrthoDB" id="8481463at2"/>
<evidence type="ECO:0000256" key="1">
    <source>
        <dbReference type="SAM" id="SignalP"/>
    </source>
</evidence>
<dbReference type="PROSITE" id="PS51257">
    <property type="entry name" value="PROKAR_LIPOPROTEIN"/>
    <property type="match status" value="1"/>
</dbReference>
<dbReference type="RefSeq" id="WP_089413170.1">
    <property type="nucleotide sequence ID" value="NZ_FZQA01000008.1"/>
</dbReference>
<gene>
    <name evidence="2" type="ORF">SAMN06297382_2748</name>
</gene>